<evidence type="ECO:0000256" key="1">
    <source>
        <dbReference type="SAM" id="Phobius"/>
    </source>
</evidence>
<feature type="transmembrane region" description="Helical" evidence="1">
    <location>
        <begin position="124"/>
        <end position="147"/>
    </location>
</feature>
<dbReference type="EMBL" id="BORR01000025">
    <property type="protein sequence ID" value="GIO39680.1"/>
    <property type="molecule type" value="Genomic_DNA"/>
</dbReference>
<organism evidence="2 3">
    <name type="scientific">Paenibacillus antibioticophila</name>
    <dbReference type="NCBI Taxonomy" id="1274374"/>
    <lineage>
        <taxon>Bacteria</taxon>
        <taxon>Bacillati</taxon>
        <taxon>Bacillota</taxon>
        <taxon>Bacilli</taxon>
        <taxon>Bacillales</taxon>
        <taxon>Paenibacillaceae</taxon>
        <taxon>Paenibacillus</taxon>
    </lineage>
</organism>
<dbReference type="RefSeq" id="WP_212943183.1">
    <property type="nucleotide sequence ID" value="NZ_BORR01000025.1"/>
</dbReference>
<feature type="transmembrane region" description="Helical" evidence="1">
    <location>
        <begin position="69"/>
        <end position="94"/>
    </location>
</feature>
<evidence type="ECO:0000313" key="2">
    <source>
        <dbReference type="EMBL" id="GIO39680.1"/>
    </source>
</evidence>
<dbReference type="PANTHER" id="PTHR33428">
    <property type="entry name" value="CHLOROPHYLLASE-2, CHLOROPLASTIC"/>
    <property type="match status" value="1"/>
</dbReference>
<sequence length="759" mass="85154">MELPYQTKYVIKPRRRPFRLRLRDRIRRTYQYDTAYWRLAIAGPWGAGIFAFILAAMGMPTGFGVAFDILVFLFLGTLAHFILCHIAAFLLTLLGVPGPRLYYGSLLFNIAAVYLIFYQEDQSVLISSIVTGILTVSGIAGGLIFAVLASRQVRFRTKFTISSVLVLMLLAAALWPEQAQSDMEVSADSDVIIEELTAADPSLAGSYEVHHFTYGSGKDYWQPEFGEQSDYITESVDASAYIKKWDRLRTKYWGFNEKSLPVNGRVWMPEGSGSFPLVLIVHGNHLMEDYSDDGYAYLGNLLASRGFIAVSVDENFLNYSVWTGIPDNDMKVRAWMLLKHLQQIGAFAGDAESPFYQKVNFDKIAMIGHSRGGQAVAMAADYKRWFGSDPGLDGLEQYQIQAVAAIAPTDKKVDGNLTELENINYLTLQGARDGDVSDFDGERQYVRTSFTSSSGDEEYYFKAALYIGDANHSQFNTGWGRHDVSYPKGILLNRQGLLTPAEQRQIAKVYISAFLEAALHGKEQYTPLFVDSRQALDWLPETSYFNRFESSSMTAWTRFDEDANRITLPEGGTAEGEEVIWREEEAKNRRNTGKGTKGIMLERRESSDEVSTYTLDWEQGAPQPAGGIGILSFAMADRSYELNKPAKSSAEDITPEPMEIEIELETMDGVAVSLPLSQFMVLQPLPETRFTLHPWLDLHLSDGKYKQPTESVFQTFQLDLNAFSEADSRFKPEAGIGRLSFHLYNGMGRVMIADIGVYE</sequence>
<proteinExistence type="predicted"/>
<keyword evidence="3" id="KW-1185">Reference proteome</keyword>
<evidence type="ECO:0008006" key="4">
    <source>
        <dbReference type="Google" id="ProtNLM"/>
    </source>
</evidence>
<protein>
    <recommendedName>
        <fullName evidence="4">Alpha/beta hydrolase</fullName>
    </recommendedName>
</protein>
<reference evidence="2 3" key="1">
    <citation type="submission" date="2021-03" db="EMBL/GenBank/DDBJ databases">
        <title>Antimicrobial resistance genes in bacteria isolated from Japanese honey, and their potential for conferring macrolide and lincosamide resistance in the American foulbrood pathogen Paenibacillus larvae.</title>
        <authorList>
            <person name="Okamoto M."/>
            <person name="Kumagai M."/>
            <person name="Kanamori H."/>
            <person name="Takamatsu D."/>
        </authorList>
    </citation>
    <scope>NUCLEOTIDE SEQUENCE [LARGE SCALE GENOMIC DNA]</scope>
    <source>
        <strain evidence="2 3">J41TS12</strain>
    </source>
</reference>
<feature type="transmembrane region" description="Helical" evidence="1">
    <location>
        <begin position="35"/>
        <end position="57"/>
    </location>
</feature>
<keyword evidence="1" id="KW-1133">Transmembrane helix</keyword>
<dbReference type="InterPro" id="IPR017395">
    <property type="entry name" value="Chlorophyllase-like"/>
</dbReference>
<dbReference type="AlphaFoldDB" id="A0A919Y0C1"/>
<feature type="transmembrane region" description="Helical" evidence="1">
    <location>
        <begin position="159"/>
        <end position="176"/>
    </location>
</feature>
<dbReference type="Gene3D" id="3.40.50.1820">
    <property type="entry name" value="alpha/beta hydrolase"/>
    <property type="match status" value="1"/>
</dbReference>
<keyword evidence="1" id="KW-0812">Transmembrane</keyword>
<comment type="caution">
    <text evidence="2">The sequence shown here is derived from an EMBL/GenBank/DDBJ whole genome shotgun (WGS) entry which is preliminary data.</text>
</comment>
<gene>
    <name evidence="2" type="ORF">J41TS12_45410</name>
</gene>
<feature type="transmembrane region" description="Helical" evidence="1">
    <location>
        <begin position="101"/>
        <end position="118"/>
    </location>
</feature>
<dbReference type="Pfam" id="PF07224">
    <property type="entry name" value="Chlorophyllase"/>
    <property type="match status" value="1"/>
</dbReference>
<dbReference type="PANTHER" id="PTHR33428:SF14">
    <property type="entry name" value="CARBOXYLESTERASE TYPE B DOMAIN-CONTAINING PROTEIN"/>
    <property type="match status" value="1"/>
</dbReference>
<keyword evidence="1" id="KW-0472">Membrane</keyword>
<dbReference type="InterPro" id="IPR029058">
    <property type="entry name" value="AB_hydrolase_fold"/>
</dbReference>
<accession>A0A919Y0C1</accession>
<name>A0A919Y0C1_9BACL</name>
<dbReference type="SUPFAM" id="SSF53474">
    <property type="entry name" value="alpha/beta-Hydrolases"/>
    <property type="match status" value="1"/>
</dbReference>
<evidence type="ECO:0000313" key="3">
    <source>
        <dbReference type="Proteomes" id="UP000681162"/>
    </source>
</evidence>
<dbReference type="Proteomes" id="UP000681162">
    <property type="component" value="Unassembled WGS sequence"/>
</dbReference>